<organism evidence="1 2">
    <name type="scientific">Candidatus Endobugula sertula</name>
    <name type="common">Bugula neritina bacterial symbiont</name>
    <dbReference type="NCBI Taxonomy" id="62101"/>
    <lineage>
        <taxon>Bacteria</taxon>
        <taxon>Pseudomonadati</taxon>
        <taxon>Pseudomonadota</taxon>
        <taxon>Gammaproteobacteria</taxon>
        <taxon>Cellvibrionales</taxon>
        <taxon>Cellvibrionaceae</taxon>
        <taxon>Candidatus Endobugula</taxon>
    </lineage>
</organism>
<gene>
    <name evidence="1" type="ORF">AB835_00555</name>
</gene>
<evidence type="ECO:0000313" key="1">
    <source>
        <dbReference type="EMBL" id="ODS25030.1"/>
    </source>
</evidence>
<comment type="caution">
    <text evidence="1">The sequence shown here is derived from an EMBL/GenBank/DDBJ whole genome shotgun (WGS) entry which is preliminary data.</text>
</comment>
<evidence type="ECO:0000313" key="2">
    <source>
        <dbReference type="Proteomes" id="UP000242502"/>
    </source>
</evidence>
<accession>A0A1D2QU11</accession>
<dbReference type="Proteomes" id="UP000242502">
    <property type="component" value="Unassembled WGS sequence"/>
</dbReference>
<protein>
    <submittedName>
        <fullName evidence="1">Uncharacterized protein</fullName>
    </submittedName>
</protein>
<reference evidence="1 2" key="1">
    <citation type="journal article" date="2016" name="Appl. Environ. Microbiol.">
        <title>Lack of Overt Genome Reduction in the Bryostatin-Producing Bryozoan Symbiont "Candidatus Endobugula sertula".</title>
        <authorList>
            <person name="Miller I.J."/>
            <person name="Vanee N."/>
            <person name="Fong S.S."/>
            <person name="Lim-Fong G.E."/>
            <person name="Kwan J.C."/>
        </authorList>
    </citation>
    <scope>NUCLEOTIDE SEQUENCE [LARGE SCALE GENOMIC DNA]</scope>
    <source>
        <strain evidence="1">AB1-4</strain>
    </source>
</reference>
<dbReference type="AlphaFoldDB" id="A0A1D2QU11"/>
<name>A0A1D2QU11_9GAMM</name>
<dbReference type="EMBL" id="MDLC01000002">
    <property type="protein sequence ID" value="ODS25030.1"/>
    <property type="molecule type" value="Genomic_DNA"/>
</dbReference>
<sequence length="77" mass="9195">MSQEYCSDQSIYVAHLIEEYLRSHPEAMDSFDGISKWWITRQKLHESVDSVNSALHILINKGIVEKIEDEYYRYTKR</sequence>
<proteinExistence type="predicted"/>